<evidence type="ECO:0000313" key="7">
    <source>
        <dbReference type="EMBL" id="CAF1506906.1"/>
    </source>
</evidence>
<dbReference type="InterPro" id="IPR046357">
    <property type="entry name" value="PPIase_dom_sf"/>
</dbReference>
<dbReference type="InterPro" id="IPR039663">
    <property type="entry name" value="AIP/AIPL1/TTC9"/>
</dbReference>
<evidence type="ECO:0000259" key="6">
    <source>
        <dbReference type="PROSITE" id="PS50059"/>
    </source>
</evidence>
<dbReference type="Proteomes" id="UP000663845">
    <property type="component" value="Unassembled WGS sequence"/>
</dbReference>
<organism evidence="8 9">
    <name type="scientific">Adineta steineri</name>
    <dbReference type="NCBI Taxonomy" id="433720"/>
    <lineage>
        <taxon>Eukaryota</taxon>
        <taxon>Metazoa</taxon>
        <taxon>Spiralia</taxon>
        <taxon>Gnathifera</taxon>
        <taxon>Rotifera</taxon>
        <taxon>Eurotatoria</taxon>
        <taxon>Bdelloidea</taxon>
        <taxon>Adinetida</taxon>
        <taxon>Adinetidae</taxon>
        <taxon>Adineta</taxon>
    </lineage>
</organism>
<dbReference type="PANTHER" id="PTHR11242">
    <property type="entry name" value="ARYL HYDROCARBON RECEPTOR INTERACTING PROTEIN RELATED"/>
    <property type="match status" value="1"/>
</dbReference>
<evidence type="ECO:0000313" key="9">
    <source>
        <dbReference type="Proteomes" id="UP000663844"/>
    </source>
</evidence>
<gene>
    <name evidence="7" type="ORF">JYZ213_LOCUS43808</name>
    <name evidence="8" type="ORF">OXD698_LOCUS20938</name>
</gene>
<comment type="subcellular location">
    <subcellularLocation>
        <location evidence="1">Cytoplasm</location>
    </subcellularLocation>
</comment>
<dbReference type="InterPro" id="IPR011990">
    <property type="entry name" value="TPR-like_helical_dom_sf"/>
</dbReference>
<dbReference type="SUPFAM" id="SSF54534">
    <property type="entry name" value="FKBP-like"/>
    <property type="match status" value="1"/>
</dbReference>
<evidence type="ECO:0000256" key="4">
    <source>
        <dbReference type="ARBA" id="ARBA00022803"/>
    </source>
</evidence>
<evidence type="ECO:0000313" key="8">
    <source>
        <dbReference type="EMBL" id="CAF3845216.1"/>
    </source>
</evidence>
<proteinExistence type="predicted"/>
<name>A0A819E762_9BILA</name>
<comment type="caution">
    <text evidence="8">The sequence shown here is derived from an EMBL/GenBank/DDBJ whole genome shotgun (WGS) entry which is preliminary data.</text>
</comment>
<keyword evidence="5" id="KW-0697">Rotamase</keyword>
<dbReference type="EMBL" id="CAJNOG010002482">
    <property type="protein sequence ID" value="CAF1506906.1"/>
    <property type="molecule type" value="Genomic_DNA"/>
</dbReference>
<sequence length="336" mass="39211">MIYGPDASKCPIKKQVLNAGKEPLIDYCDEMKIFFHFLTTTEDGTVIDDSRKYNKPMEITLGHKFKLDCWESCLKTMRLGEIAKFSVDKDLTSVYPAVSKQIRDYYKNQMKPHKHGDDDDHEHHHCCGFMALEQGLGHEDLDKIMRNPQPLNFTFEMLQVLRPGEFEKDTYLLNDEEKTRQIPELKLAGNNLYNAAKYDEAAGKYGQALQFFEELMLKEKPNDVEWRELDLQRRPLLLNFVQCQLKLGDFYSAIEHSTTVLDSDPSNTKARYRRAKAHVGVWNVEEAKKDYNYLLSNIKDDDNLRILVQNELQQLLQAEHDKYKEDKSRLSGKLFT</sequence>
<protein>
    <recommendedName>
        <fullName evidence="5">peptidylprolyl isomerase</fullName>
        <ecNumber evidence="5">5.2.1.8</ecNumber>
    </recommendedName>
</protein>
<dbReference type="PROSITE" id="PS50059">
    <property type="entry name" value="FKBP_PPIASE"/>
    <property type="match status" value="1"/>
</dbReference>
<dbReference type="Gene3D" id="3.10.50.40">
    <property type="match status" value="1"/>
</dbReference>
<dbReference type="Pfam" id="PF23322">
    <property type="entry name" value="PPIase_AIP"/>
    <property type="match status" value="1"/>
</dbReference>
<dbReference type="PANTHER" id="PTHR11242:SF0">
    <property type="entry name" value="TPR_REGION DOMAIN-CONTAINING PROTEIN"/>
    <property type="match status" value="1"/>
</dbReference>
<evidence type="ECO:0000256" key="2">
    <source>
        <dbReference type="ARBA" id="ARBA00022490"/>
    </source>
</evidence>
<dbReference type="AlphaFoldDB" id="A0A819E762"/>
<dbReference type="InterPro" id="IPR056277">
    <property type="entry name" value="PPIase_AIP"/>
</dbReference>
<evidence type="ECO:0000256" key="5">
    <source>
        <dbReference type="PROSITE-ProRule" id="PRU00277"/>
    </source>
</evidence>
<dbReference type="InterPro" id="IPR001179">
    <property type="entry name" value="PPIase_FKBP_dom"/>
</dbReference>
<reference evidence="8" key="1">
    <citation type="submission" date="2021-02" db="EMBL/GenBank/DDBJ databases">
        <authorList>
            <person name="Nowell W R."/>
        </authorList>
    </citation>
    <scope>NUCLEOTIDE SEQUENCE</scope>
</reference>
<dbReference type="GO" id="GO:0005737">
    <property type="term" value="C:cytoplasm"/>
    <property type="evidence" value="ECO:0007669"/>
    <property type="project" value="UniProtKB-SubCell"/>
</dbReference>
<dbReference type="EMBL" id="CAJOAZ010001693">
    <property type="protein sequence ID" value="CAF3845216.1"/>
    <property type="molecule type" value="Genomic_DNA"/>
</dbReference>
<keyword evidence="5" id="KW-0413">Isomerase</keyword>
<accession>A0A819E762</accession>
<keyword evidence="2" id="KW-0963">Cytoplasm</keyword>
<dbReference type="EC" id="5.2.1.8" evidence="5"/>
<comment type="catalytic activity">
    <reaction evidence="5">
        <text>[protein]-peptidylproline (omega=180) = [protein]-peptidylproline (omega=0)</text>
        <dbReference type="Rhea" id="RHEA:16237"/>
        <dbReference type="Rhea" id="RHEA-COMP:10747"/>
        <dbReference type="Rhea" id="RHEA-COMP:10748"/>
        <dbReference type="ChEBI" id="CHEBI:83833"/>
        <dbReference type="ChEBI" id="CHEBI:83834"/>
        <dbReference type="EC" id="5.2.1.8"/>
    </reaction>
</comment>
<feature type="domain" description="PPIase FKBP-type" evidence="6">
    <location>
        <begin position="30"/>
        <end position="91"/>
    </location>
</feature>
<dbReference type="SUPFAM" id="SSF48452">
    <property type="entry name" value="TPR-like"/>
    <property type="match status" value="1"/>
</dbReference>
<evidence type="ECO:0000256" key="3">
    <source>
        <dbReference type="ARBA" id="ARBA00022737"/>
    </source>
</evidence>
<evidence type="ECO:0000256" key="1">
    <source>
        <dbReference type="ARBA" id="ARBA00004496"/>
    </source>
</evidence>
<keyword evidence="3" id="KW-0677">Repeat</keyword>
<dbReference type="Gene3D" id="1.25.40.10">
    <property type="entry name" value="Tetratricopeptide repeat domain"/>
    <property type="match status" value="1"/>
</dbReference>
<dbReference type="GO" id="GO:0003755">
    <property type="term" value="F:peptidyl-prolyl cis-trans isomerase activity"/>
    <property type="evidence" value="ECO:0007669"/>
    <property type="project" value="UniProtKB-KW"/>
</dbReference>
<dbReference type="Proteomes" id="UP000663844">
    <property type="component" value="Unassembled WGS sequence"/>
</dbReference>
<keyword evidence="4" id="KW-0802">TPR repeat</keyword>